<dbReference type="InterPro" id="IPR044925">
    <property type="entry name" value="His-Me_finger_sf"/>
</dbReference>
<sequence length="200" mass="23991">MSQPVEQANNENTNDEAEFEPLKGFENDYEIQTTYPYNIRKKKTGRILKKSSRGYGYIQVHLNLISYSKHILIAKQFLPNPDNLPEVDHINHDRSDYHLSNLRWCTHIENTRNKAFHNHIPIEYIDSISDDATVIDEYNNHEFTDYYFDDDNFYYYIGMKYKKLRINESKYGSKYVIMISNEHKFVRIYISIFKRSYGLM</sequence>
<organism evidence="3 4">
    <name type="scientific">Tritrichomonas musculus</name>
    <dbReference type="NCBI Taxonomy" id="1915356"/>
    <lineage>
        <taxon>Eukaryota</taxon>
        <taxon>Metamonada</taxon>
        <taxon>Parabasalia</taxon>
        <taxon>Tritrichomonadida</taxon>
        <taxon>Tritrichomonadidae</taxon>
        <taxon>Tritrichomonas</taxon>
    </lineage>
</organism>
<dbReference type="Proteomes" id="UP001470230">
    <property type="component" value="Unassembled WGS sequence"/>
</dbReference>
<comment type="caution">
    <text evidence="3">The sequence shown here is derived from an EMBL/GenBank/DDBJ whole genome shotgun (WGS) entry which is preliminary data.</text>
</comment>
<feature type="domain" description="HNH nuclease" evidence="2">
    <location>
        <begin position="68"/>
        <end position="112"/>
    </location>
</feature>
<protein>
    <recommendedName>
        <fullName evidence="2">HNH nuclease domain-containing protein</fullName>
    </recommendedName>
</protein>
<name>A0ABR2JVK9_9EUKA</name>
<evidence type="ECO:0000259" key="2">
    <source>
        <dbReference type="Pfam" id="PF13392"/>
    </source>
</evidence>
<reference evidence="3 4" key="1">
    <citation type="submission" date="2024-04" db="EMBL/GenBank/DDBJ databases">
        <title>Tritrichomonas musculus Genome.</title>
        <authorList>
            <person name="Alves-Ferreira E."/>
            <person name="Grigg M."/>
            <person name="Lorenzi H."/>
            <person name="Galac M."/>
        </authorList>
    </citation>
    <scope>NUCLEOTIDE SEQUENCE [LARGE SCALE GENOMIC DNA]</scope>
    <source>
        <strain evidence="3 4">EAF2021</strain>
    </source>
</reference>
<dbReference type="SUPFAM" id="SSF54060">
    <property type="entry name" value="His-Me finger endonucleases"/>
    <property type="match status" value="1"/>
</dbReference>
<keyword evidence="4" id="KW-1185">Reference proteome</keyword>
<evidence type="ECO:0000313" key="4">
    <source>
        <dbReference type="Proteomes" id="UP001470230"/>
    </source>
</evidence>
<dbReference type="Pfam" id="PF13392">
    <property type="entry name" value="HNH_3"/>
    <property type="match status" value="1"/>
</dbReference>
<evidence type="ECO:0000256" key="1">
    <source>
        <dbReference type="SAM" id="MobiDB-lite"/>
    </source>
</evidence>
<dbReference type="EMBL" id="JAPFFF010000009">
    <property type="protein sequence ID" value="KAK8881900.1"/>
    <property type="molecule type" value="Genomic_DNA"/>
</dbReference>
<dbReference type="InterPro" id="IPR003615">
    <property type="entry name" value="HNH_nuc"/>
</dbReference>
<gene>
    <name evidence="3" type="ORF">M9Y10_044537</name>
</gene>
<evidence type="ECO:0000313" key="3">
    <source>
        <dbReference type="EMBL" id="KAK8881900.1"/>
    </source>
</evidence>
<feature type="region of interest" description="Disordered" evidence="1">
    <location>
        <begin position="1"/>
        <end position="23"/>
    </location>
</feature>
<proteinExistence type="predicted"/>
<feature type="compositionally biased region" description="Polar residues" evidence="1">
    <location>
        <begin position="1"/>
        <end position="12"/>
    </location>
</feature>
<dbReference type="Gene3D" id="3.90.75.20">
    <property type="match status" value="1"/>
</dbReference>
<accession>A0ABR2JVK9</accession>